<evidence type="ECO:0000313" key="2">
    <source>
        <dbReference type="Proteomes" id="UP001597267"/>
    </source>
</evidence>
<reference evidence="2" key="1">
    <citation type="journal article" date="2019" name="Int. J. Syst. Evol. Microbiol.">
        <title>The Global Catalogue of Microorganisms (GCM) 10K type strain sequencing project: providing services to taxonomists for standard genome sequencing and annotation.</title>
        <authorList>
            <consortium name="The Broad Institute Genomics Platform"/>
            <consortium name="The Broad Institute Genome Sequencing Center for Infectious Disease"/>
            <person name="Wu L."/>
            <person name="Ma J."/>
        </authorList>
    </citation>
    <scope>NUCLEOTIDE SEQUENCE [LARGE SCALE GENOMIC DNA]</scope>
    <source>
        <strain evidence="2">CCM 8896</strain>
    </source>
</reference>
<gene>
    <name evidence="1" type="ORF">ACFQ5M_00115</name>
</gene>
<dbReference type="EMBL" id="JBHTOP010000001">
    <property type="protein sequence ID" value="MFD1670494.1"/>
    <property type="molecule type" value="Genomic_DNA"/>
</dbReference>
<comment type="caution">
    <text evidence="1">The sequence shown here is derived from an EMBL/GenBank/DDBJ whole genome shotgun (WGS) entry which is preliminary data.</text>
</comment>
<proteinExistence type="predicted"/>
<accession>A0ABW4J4C6</accession>
<dbReference type="Proteomes" id="UP001597267">
    <property type="component" value="Unassembled WGS sequence"/>
</dbReference>
<keyword evidence="2" id="KW-1185">Reference proteome</keyword>
<protein>
    <submittedName>
        <fullName evidence="1">Uncharacterized protein</fullName>
    </submittedName>
</protein>
<name>A0ABW4J4C6_9LACO</name>
<organism evidence="1 2">
    <name type="scientific">Agrilactobacillus yilanensis</name>
    <dbReference type="NCBI Taxonomy" id="2485997"/>
    <lineage>
        <taxon>Bacteria</taxon>
        <taxon>Bacillati</taxon>
        <taxon>Bacillota</taxon>
        <taxon>Bacilli</taxon>
        <taxon>Lactobacillales</taxon>
        <taxon>Lactobacillaceae</taxon>
        <taxon>Agrilactobacillus</taxon>
    </lineage>
</organism>
<dbReference type="RefSeq" id="WP_125714556.1">
    <property type="nucleotide sequence ID" value="NZ_JBHTOP010000001.1"/>
</dbReference>
<evidence type="ECO:0000313" key="1">
    <source>
        <dbReference type="EMBL" id="MFD1670494.1"/>
    </source>
</evidence>
<sequence>MAELSLTINQLSDDAQKNATRAFITFYLDLFKLGNLDVIVNQDHDAIIVSINHFILTNRNFKHDDLVARLLENRYPEFYQLLMEIHQTYNPDGRLTVGSWNQWLSQKEATIDTAEALS</sequence>